<dbReference type="RefSeq" id="WP_007191499.1">
    <property type="nucleotide sequence ID" value="NZ_AFWV01000002.1"/>
</dbReference>
<dbReference type="CDD" id="cd08579">
    <property type="entry name" value="GDPD_memb_like"/>
    <property type="match status" value="1"/>
</dbReference>
<feature type="transmembrane region" description="Helical" evidence="1">
    <location>
        <begin position="171"/>
        <end position="190"/>
    </location>
</feature>
<feature type="domain" description="GP-PDE" evidence="2">
    <location>
        <begin position="361"/>
        <end position="591"/>
    </location>
</feature>
<keyword evidence="1" id="KW-0472">Membrane</keyword>
<feature type="transmembrane region" description="Helical" evidence="1">
    <location>
        <begin position="28"/>
        <end position="50"/>
    </location>
</feature>
<dbReference type="Pfam" id="PF03009">
    <property type="entry name" value="GDPD"/>
    <property type="match status" value="1"/>
</dbReference>
<dbReference type="GO" id="GO:0006629">
    <property type="term" value="P:lipid metabolic process"/>
    <property type="evidence" value="ECO:0007669"/>
    <property type="project" value="InterPro"/>
</dbReference>
<feature type="transmembrane region" description="Helical" evidence="1">
    <location>
        <begin position="265"/>
        <end position="298"/>
    </location>
</feature>
<dbReference type="STRING" id="768671.ThimaDRAFT_0622"/>
<dbReference type="InterPro" id="IPR017946">
    <property type="entry name" value="PLC-like_Pdiesterase_TIM-brl"/>
</dbReference>
<dbReference type="PATRIC" id="fig|768671.3.peg.677"/>
<dbReference type="PROSITE" id="PS50007">
    <property type="entry name" value="PIPLC_X_DOMAIN"/>
    <property type="match status" value="1"/>
</dbReference>
<dbReference type="Gene3D" id="3.20.20.190">
    <property type="entry name" value="Phosphatidylinositol (PI) phosphodiesterase"/>
    <property type="match status" value="1"/>
</dbReference>
<name>F9U6S0_9GAMM</name>
<dbReference type="PANTHER" id="PTHR46211:SF8">
    <property type="entry name" value="PHOSPHODIESTERASE"/>
    <property type="match status" value="1"/>
</dbReference>
<dbReference type="PANTHER" id="PTHR46211">
    <property type="entry name" value="GLYCEROPHOSPHORYL DIESTER PHOSPHODIESTERASE"/>
    <property type="match status" value="1"/>
</dbReference>
<feature type="transmembrane region" description="Helical" evidence="1">
    <location>
        <begin position="333"/>
        <end position="352"/>
    </location>
</feature>
<dbReference type="OrthoDB" id="9795622at2"/>
<keyword evidence="4" id="KW-1185">Reference proteome</keyword>
<gene>
    <name evidence="3" type="ORF">ThimaDRAFT_0622</name>
</gene>
<organism evidence="3 4">
    <name type="scientific">Thiocapsa marina 5811</name>
    <dbReference type="NCBI Taxonomy" id="768671"/>
    <lineage>
        <taxon>Bacteria</taxon>
        <taxon>Pseudomonadati</taxon>
        <taxon>Pseudomonadota</taxon>
        <taxon>Gammaproteobacteria</taxon>
        <taxon>Chromatiales</taxon>
        <taxon>Chromatiaceae</taxon>
        <taxon>Thiocapsa</taxon>
    </lineage>
</organism>
<feature type="transmembrane region" description="Helical" evidence="1">
    <location>
        <begin position="62"/>
        <end position="90"/>
    </location>
</feature>
<reference evidence="3 4" key="1">
    <citation type="submission" date="2011-06" db="EMBL/GenBank/DDBJ databases">
        <title>The draft genome of Thiocapsa marina 5811.</title>
        <authorList>
            <consortium name="US DOE Joint Genome Institute (JGI-PGF)"/>
            <person name="Lucas S."/>
            <person name="Han J."/>
            <person name="Cheng J.-F."/>
            <person name="Goodwin L."/>
            <person name="Pitluck S."/>
            <person name="Peters L."/>
            <person name="Land M.L."/>
            <person name="Hauser L."/>
            <person name="Vogl K."/>
            <person name="Liu Z."/>
            <person name="Imhoff J."/>
            <person name="Thiel V."/>
            <person name="Frigaard N.-U."/>
            <person name="Bryant D."/>
            <person name="Woyke T.J."/>
        </authorList>
    </citation>
    <scope>NUCLEOTIDE SEQUENCE [LARGE SCALE GENOMIC DNA]</scope>
    <source>
        <strain evidence="3 4">5811</strain>
    </source>
</reference>
<dbReference type="InterPro" id="IPR030395">
    <property type="entry name" value="GP_PDE_dom"/>
</dbReference>
<dbReference type="EMBL" id="AFWV01000002">
    <property type="protein sequence ID" value="EGV19946.1"/>
    <property type="molecule type" value="Genomic_DNA"/>
</dbReference>
<evidence type="ECO:0000313" key="4">
    <source>
        <dbReference type="Proteomes" id="UP000005459"/>
    </source>
</evidence>
<feature type="transmembrane region" description="Helical" evidence="1">
    <location>
        <begin position="132"/>
        <end position="155"/>
    </location>
</feature>
<dbReference type="PROSITE" id="PS51704">
    <property type="entry name" value="GP_PDE"/>
    <property type="match status" value="1"/>
</dbReference>
<keyword evidence="1" id="KW-0812">Transmembrane</keyword>
<accession>F9U6S0</accession>
<evidence type="ECO:0000259" key="2">
    <source>
        <dbReference type="PROSITE" id="PS51704"/>
    </source>
</evidence>
<proteinExistence type="predicted"/>
<sequence length="625" mass="67655">MLHEVFAVWAAMLRHLRSAWRTMLAVNLLYVALGVVLLAPLPGILAHLLIRLSGVEVLADQDIAFFLLTPFGMASLILVAAVLVAIGALAQASLMFVVAGVESGVVPERPAIDALRFAAGRAVRILDFALRLVVRLLLLMAPFLAIAAATAWLLITDHDINYYLSMRPPTFWIAGVMIGILLLMMSALIVRRLLAWSLALPLVLFAEVSPARSFAESERLTRSRRSLVLGVLAVWGLIVVLLGAAVVAVIHWLGVLIVPRFFDALTLLVIVLGGLVALWAVLSVLAGAFNGATFALALVELAKHLNAPIRLSAVSADLPGKTHSRRALGVGQVAALLVGVVLVAVLSGVWLVRGIEVRDTVTIAAHRGAAGKAPENTLAAMRQAIEDGTDWIEIDVQESADGEVVVFHDSDFMKLAGVPLKVWDGTLEQLRAIDIGSWFGPQFAGERVPTLREVLELARGKVRVVIELKYYGHDQRLEERVAEIVESTGMVSDVAIMSLSYEAVQKMRALRPDWRIGLLSATAIGDLTRLDADFLAVNMEMASAGFVRHARAAGKQVFVWTPNEPVAMSRMVSVGVDGLITDEPEMAREVVEVRALMSPAERLLVHAAELFGQPIPERVYRDDSP</sequence>
<protein>
    <submittedName>
        <fullName evidence="3">Glycerophosphoryl diester phosphodiesterase</fullName>
    </submittedName>
</protein>
<dbReference type="eggNOG" id="COG0584">
    <property type="taxonomic scope" value="Bacteria"/>
</dbReference>
<evidence type="ECO:0000256" key="1">
    <source>
        <dbReference type="SAM" id="Phobius"/>
    </source>
</evidence>
<feature type="transmembrane region" description="Helical" evidence="1">
    <location>
        <begin position="227"/>
        <end position="253"/>
    </location>
</feature>
<dbReference type="Proteomes" id="UP000005459">
    <property type="component" value="Unassembled WGS sequence"/>
</dbReference>
<dbReference type="SUPFAM" id="SSF51695">
    <property type="entry name" value="PLC-like phosphodiesterases"/>
    <property type="match status" value="1"/>
</dbReference>
<evidence type="ECO:0000313" key="3">
    <source>
        <dbReference type="EMBL" id="EGV19946.1"/>
    </source>
</evidence>
<keyword evidence="1" id="KW-1133">Transmembrane helix</keyword>
<dbReference type="AlphaFoldDB" id="F9U6S0"/>
<dbReference type="GO" id="GO:0008081">
    <property type="term" value="F:phosphoric diester hydrolase activity"/>
    <property type="evidence" value="ECO:0007669"/>
    <property type="project" value="InterPro"/>
</dbReference>